<proteinExistence type="predicted"/>
<dbReference type="GO" id="GO:0008094">
    <property type="term" value="F:ATP-dependent activity, acting on DNA"/>
    <property type="evidence" value="ECO:0007669"/>
    <property type="project" value="TreeGrafter"/>
</dbReference>
<dbReference type="Pfam" id="PF00145">
    <property type="entry name" value="DNA_methylase"/>
    <property type="match status" value="1"/>
</dbReference>
<dbReference type="OrthoDB" id="423221at2759"/>
<keyword evidence="3" id="KW-0547">Nucleotide-binding</keyword>
<accession>A0A7C8MLV3</accession>
<dbReference type="InterPro" id="IPR050628">
    <property type="entry name" value="SNF2_RAD54_helicase_TF"/>
</dbReference>
<keyword evidence="9" id="KW-1185">Reference proteome</keyword>
<dbReference type="PROSITE" id="PS51194">
    <property type="entry name" value="HELICASE_CTER"/>
    <property type="match status" value="1"/>
</dbReference>
<dbReference type="SUPFAM" id="SSF53335">
    <property type="entry name" value="S-adenosyl-L-methionine-dependent methyltransferases"/>
    <property type="match status" value="1"/>
</dbReference>
<reference evidence="8 9" key="1">
    <citation type="submission" date="2020-01" db="EMBL/GenBank/DDBJ databases">
        <authorList>
            <consortium name="DOE Joint Genome Institute"/>
            <person name="Haridas S."/>
            <person name="Albert R."/>
            <person name="Binder M."/>
            <person name="Bloem J."/>
            <person name="Labutti K."/>
            <person name="Salamov A."/>
            <person name="Andreopoulos B."/>
            <person name="Baker S.E."/>
            <person name="Barry K."/>
            <person name="Bills G."/>
            <person name="Bluhm B.H."/>
            <person name="Cannon C."/>
            <person name="Castanera R."/>
            <person name="Culley D.E."/>
            <person name="Daum C."/>
            <person name="Ezra D."/>
            <person name="Gonzalez J.B."/>
            <person name="Henrissat B."/>
            <person name="Kuo A."/>
            <person name="Liang C."/>
            <person name="Lipzen A."/>
            <person name="Lutzoni F."/>
            <person name="Magnuson J."/>
            <person name="Mondo S."/>
            <person name="Nolan M."/>
            <person name="Ohm R."/>
            <person name="Pangilinan J."/>
            <person name="Park H.-J.H."/>
            <person name="Ramirez L."/>
            <person name="Alfaro M."/>
            <person name="Sun H."/>
            <person name="Tritt A."/>
            <person name="Yoshinaga Y."/>
            <person name="Zwiers L.-H.L."/>
            <person name="Turgeon B.G."/>
            <person name="Goodwin S.B."/>
            <person name="Spatafora J.W."/>
            <person name="Crous P.W."/>
            <person name="Grigoriev I.V."/>
        </authorList>
    </citation>
    <scope>NUCLEOTIDE SEQUENCE [LARGE SCALE GENOMIC DNA]</scope>
    <source>
        <strain evidence="8 9">CBS 611.86</strain>
    </source>
</reference>
<feature type="compositionally biased region" description="Basic residues" evidence="6">
    <location>
        <begin position="138"/>
        <end position="148"/>
    </location>
</feature>
<dbReference type="InterPro" id="IPR027417">
    <property type="entry name" value="P-loop_NTPase"/>
</dbReference>
<dbReference type="CDD" id="cd18793">
    <property type="entry name" value="SF2_C_SNF"/>
    <property type="match status" value="1"/>
</dbReference>
<keyword evidence="5" id="KW-0067">ATP-binding</keyword>
<evidence type="ECO:0000256" key="5">
    <source>
        <dbReference type="ARBA" id="ARBA00022840"/>
    </source>
</evidence>
<feature type="region of interest" description="Disordered" evidence="6">
    <location>
        <begin position="1901"/>
        <end position="1922"/>
    </location>
</feature>
<dbReference type="InterPro" id="IPR029063">
    <property type="entry name" value="SAM-dependent_MTases_sf"/>
</dbReference>
<feature type="compositionally biased region" description="Polar residues" evidence="6">
    <location>
        <begin position="1905"/>
        <end position="1914"/>
    </location>
</feature>
<dbReference type="Pfam" id="PF00176">
    <property type="entry name" value="SNF2-rel_dom"/>
    <property type="match status" value="2"/>
</dbReference>
<dbReference type="GO" id="GO:0005634">
    <property type="term" value="C:nucleus"/>
    <property type="evidence" value="ECO:0007669"/>
    <property type="project" value="TreeGrafter"/>
</dbReference>
<dbReference type="SUPFAM" id="SSF52540">
    <property type="entry name" value="P-loop containing nucleoside triphosphate hydrolases"/>
    <property type="match status" value="2"/>
</dbReference>
<comment type="caution">
    <text evidence="8">The sequence shown here is derived from an EMBL/GenBank/DDBJ whole genome shotgun (WGS) entry which is preliminary data.</text>
</comment>
<keyword evidence="1" id="KW-0489">Methyltransferase</keyword>
<feature type="compositionally biased region" description="Basic residues" evidence="6">
    <location>
        <begin position="1"/>
        <end position="13"/>
    </location>
</feature>
<dbReference type="Gene3D" id="3.40.50.300">
    <property type="entry name" value="P-loop containing nucleotide triphosphate hydrolases"/>
    <property type="match status" value="1"/>
</dbReference>
<name>A0A7C8MLV3_9PLEO</name>
<dbReference type="PANTHER" id="PTHR45626">
    <property type="entry name" value="TRANSCRIPTION TERMINATION FACTOR 2-RELATED"/>
    <property type="match status" value="1"/>
</dbReference>
<feature type="region of interest" description="Disordered" evidence="6">
    <location>
        <begin position="1"/>
        <end position="149"/>
    </location>
</feature>
<sequence>MIMTRKSPRRLHRHDAPEDENQESANGPSVAKGFSPEPGPGSRPRRRAQRVSYVYRDEEFDEESDNVDGQGTPAPSAGASDTSDYEYASVGEIEDSEGDGDVQEDTATDDMDEDMDEDQDEVASDNMIMGEASMKSTTPKKKATRKTKSGGTVRKDIDFDLPPLSRIEDIFADMLKRALELGLAKALPDRPINVATMCSGTESPLLALELLSEALRKQNKQTGPSIRVNHRFSAEIDVVKQGYIERNFKPKKLFRDVREIIPEGAVTATTAFGSEETIDGELDILIAGFVCKDLSGLNNRRKGLRGDGESGDTWSAIYSYAQRFRPSIVLVENVRDEAKTWDSLEEDWSMIGYEYAWMYCNTKKYYLPQTRIRMYMIAIDKKHFGKLKDTGYAVQDWKRVMKELQRPCSSPFDAFLSGYVPSQEDYSSLGSETDWPFGQLRYAQIRSNERLGLGRPVTGWNESGFLCPPDFANYRWYQSQSTRVYDCIEIAHLQEAQKGLDFTSKMMVFDVSQNAGRFKVQNGILPCITPGGCLVISNRQVALTGGELLVLQGMPYSKLLFSGETQKDRQDLAGNAMSTTVIGAAIVSALICGSKSFRTSAPSDVDALKAVEMPHKPQFIPPKLVSSQVVHPPLQPEKLSLDQLVQDAKYSSRMCNCEGSKLIAKSPIQICKDCAHTACSSCAGNPTHTYGPTVAREARILSPVDFEAKWRARLPARLRFTTFPCLKTLDALQGIEDQWKAFQNLVDGIDITAQYFTIGNFQCLENMWKITFDSKHATLELRIKEATQWCLFVRCPSSTAGNNMLREIVAQPLARGLVKEMLLQPTWELLLPMSTPCLMEIQGSSKKVSSWRSWLGLPDYQEEEVPATPEITSTINELSGRYTSLDKSWRPWSVNSTIKSRVDARVPGTWVPEDITLVMDYPSIVASTALSLPEHSHGDCSQALIILAIEIQAHLKKEYLWALEQVKALPDFTGWEQVGTDCSRKCACAPSWPRVIWHVDDEGSATPQEDRKAAAHLEHAIKHRPAVISIQRRPESTSETFIEIGLNVSSLVHRAANRLGSENPHVAKEPFDRFRLRGNSSDSTYTGLHHFKKTLSEAQRRSLAWMRSQEAGVALVLSEIEEEVHNGLGWRVEARAESTVTLRGGVLADMPSFGKTVTTISLVESEFEQNPEGAVLSVDSSLAAGLPSLINIAATLIVCPPLIAPQWRDELKECLGEQRYQSYNESRFIIVSWKVLADEKYITSLARFSAMPEPALGRTTASRGKERDFRGRAFDAWLDYSMKEMPDRVETLLNSDPLEFAKELDRILRARLESSEFNAVVPQKVKHGSAYVKSKNAPSASAKPKPKPKVNKVTSRPGSTRNAGHFHPLLQMFQFNRLVVDEYHYLYQDKNFYTCAIIQRLSSLNQWILSGTPLLSNFTDVNQIASFFGIRLGRDVLSDAKVTTEMEKQLLKGQTDVEKFFSKTETMSYQWHRARHHRAQHFLDNFARQNEPSLQHVSCIEELRPVTLSAAHNAVYLELSQHLIAQKMQIKRLNKSTADRAERLNGSLNNSATAEEALVKSALLFKEELGDSGLDKLKEKRQEQRQSTEAELLGMMKEAEGYLRHGRAGDDEYSFFKRDIKAGKSLADGDARRAVKRLLENAELHPATRKGVTIDKTNTTLKTITSQTGSLLQELTLRQRSTRSIESIQAISSGHVKPSTYHCSAHQCEGTNISNDESCVQADCHVPVQMKNLIKSQDLGSVADDRAETSFGKKLDAISRLMNGVPKSDQVIVFAPNEGIIDDVKLTLNHFGIKYHAVSKSGVSATRDIEDFKTNKDPHKRKKVLILNLSDESASGLNLQNANHIIFVSPLLVATQREYDSAMTQAIARSRRYGQKKKVHVYHFAALRTIDVDILEHRQKRSDSIHSPGSSINMPRNLPKKQRTKVVRSHAGSLALVPVSWLADRAGYKDLGLPEELESFRSLISFSETFEGDDSEE</sequence>
<evidence type="ECO:0000313" key="9">
    <source>
        <dbReference type="Proteomes" id="UP000481861"/>
    </source>
</evidence>
<dbReference type="EMBL" id="JAADJZ010000003">
    <property type="protein sequence ID" value="KAF2876522.1"/>
    <property type="molecule type" value="Genomic_DNA"/>
</dbReference>
<feature type="compositionally biased region" description="Acidic residues" evidence="6">
    <location>
        <begin position="92"/>
        <end position="123"/>
    </location>
</feature>
<dbReference type="InterPro" id="IPR049730">
    <property type="entry name" value="SNF2/RAD54-like_C"/>
</dbReference>
<keyword evidence="4" id="KW-0378">Hydrolase</keyword>
<dbReference type="GO" id="GO:0005524">
    <property type="term" value="F:ATP binding"/>
    <property type="evidence" value="ECO:0007669"/>
    <property type="project" value="UniProtKB-KW"/>
</dbReference>
<feature type="domain" description="Helicase C-terminal" evidence="7">
    <location>
        <begin position="1757"/>
        <end position="1913"/>
    </location>
</feature>
<dbReference type="InterPro" id="IPR000330">
    <property type="entry name" value="SNF2_N"/>
</dbReference>
<dbReference type="InterPro" id="IPR001525">
    <property type="entry name" value="C5_MeTfrase"/>
</dbReference>
<evidence type="ECO:0000256" key="2">
    <source>
        <dbReference type="ARBA" id="ARBA00022679"/>
    </source>
</evidence>
<evidence type="ECO:0000256" key="1">
    <source>
        <dbReference type="ARBA" id="ARBA00022603"/>
    </source>
</evidence>
<dbReference type="InterPro" id="IPR001650">
    <property type="entry name" value="Helicase_C-like"/>
</dbReference>
<dbReference type="Proteomes" id="UP000481861">
    <property type="component" value="Unassembled WGS sequence"/>
</dbReference>
<keyword evidence="2" id="KW-0808">Transferase</keyword>
<feature type="region of interest" description="Disordered" evidence="6">
    <location>
        <begin position="1331"/>
        <end position="1361"/>
    </location>
</feature>
<feature type="compositionally biased region" description="Low complexity" evidence="6">
    <location>
        <begin position="1332"/>
        <end position="1343"/>
    </location>
</feature>
<evidence type="ECO:0000256" key="3">
    <source>
        <dbReference type="ARBA" id="ARBA00022741"/>
    </source>
</evidence>
<protein>
    <recommendedName>
        <fullName evidence="7">Helicase C-terminal domain-containing protein</fullName>
    </recommendedName>
</protein>
<dbReference type="InterPro" id="IPR038718">
    <property type="entry name" value="SNF2-like_sf"/>
</dbReference>
<dbReference type="Gene3D" id="3.40.50.10810">
    <property type="entry name" value="Tandem AAA-ATPase domain"/>
    <property type="match status" value="2"/>
</dbReference>
<dbReference type="GO" id="GO:0006281">
    <property type="term" value="P:DNA repair"/>
    <property type="evidence" value="ECO:0007669"/>
    <property type="project" value="TreeGrafter"/>
</dbReference>
<evidence type="ECO:0000256" key="6">
    <source>
        <dbReference type="SAM" id="MobiDB-lite"/>
    </source>
</evidence>
<dbReference type="Gene3D" id="3.40.50.150">
    <property type="entry name" value="Vaccinia Virus protein VP39"/>
    <property type="match status" value="1"/>
</dbReference>
<gene>
    <name evidence="8" type="ORF">BDV95DRAFT_674447</name>
</gene>
<dbReference type="GO" id="GO:0016787">
    <property type="term" value="F:hydrolase activity"/>
    <property type="evidence" value="ECO:0007669"/>
    <property type="project" value="UniProtKB-KW"/>
</dbReference>
<dbReference type="GO" id="GO:0032259">
    <property type="term" value="P:methylation"/>
    <property type="evidence" value="ECO:0007669"/>
    <property type="project" value="UniProtKB-KW"/>
</dbReference>
<organism evidence="8 9">
    <name type="scientific">Massariosphaeria phaeospora</name>
    <dbReference type="NCBI Taxonomy" id="100035"/>
    <lineage>
        <taxon>Eukaryota</taxon>
        <taxon>Fungi</taxon>
        <taxon>Dikarya</taxon>
        <taxon>Ascomycota</taxon>
        <taxon>Pezizomycotina</taxon>
        <taxon>Dothideomycetes</taxon>
        <taxon>Pleosporomycetidae</taxon>
        <taxon>Pleosporales</taxon>
        <taxon>Pleosporales incertae sedis</taxon>
        <taxon>Massariosphaeria</taxon>
    </lineage>
</organism>
<evidence type="ECO:0000313" key="8">
    <source>
        <dbReference type="EMBL" id="KAF2876522.1"/>
    </source>
</evidence>
<dbReference type="GO" id="GO:0008168">
    <property type="term" value="F:methyltransferase activity"/>
    <property type="evidence" value="ECO:0007669"/>
    <property type="project" value="UniProtKB-KW"/>
</dbReference>
<dbReference type="PANTHER" id="PTHR45626:SF26">
    <property type="entry name" value="FAMILY HELICASE, PUTATIVE (AFU_ORTHOLOGUE AFUA_2G09120)-RELATED"/>
    <property type="match status" value="1"/>
</dbReference>
<evidence type="ECO:0000256" key="4">
    <source>
        <dbReference type="ARBA" id="ARBA00022801"/>
    </source>
</evidence>
<evidence type="ECO:0000259" key="7">
    <source>
        <dbReference type="PROSITE" id="PS51194"/>
    </source>
</evidence>